<name>A0A9P5YSW4_9AGAR</name>
<evidence type="ECO:0000313" key="5">
    <source>
        <dbReference type="Proteomes" id="UP000807469"/>
    </source>
</evidence>
<dbReference type="Gene3D" id="3.40.50.1820">
    <property type="entry name" value="alpha/beta hydrolase"/>
    <property type="match status" value="1"/>
</dbReference>
<evidence type="ECO:0000259" key="3">
    <source>
        <dbReference type="Pfam" id="PF00561"/>
    </source>
</evidence>
<comment type="similarity">
    <text evidence="2">Belongs to the AB hydrolase superfamily. Epoxide hydrolase family.</text>
</comment>
<dbReference type="EMBL" id="MU155397">
    <property type="protein sequence ID" value="KAF9474105.1"/>
    <property type="molecule type" value="Genomic_DNA"/>
</dbReference>
<keyword evidence="5" id="KW-1185">Reference proteome</keyword>
<dbReference type="PANTHER" id="PTHR43329">
    <property type="entry name" value="EPOXIDE HYDROLASE"/>
    <property type="match status" value="1"/>
</dbReference>
<evidence type="ECO:0000313" key="4">
    <source>
        <dbReference type="EMBL" id="KAF9474105.1"/>
    </source>
</evidence>
<dbReference type="PRINTS" id="PR00412">
    <property type="entry name" value="EPOXHYDRLASE"/>
</dbReference>
<keyword evidence="1" id="KW-0378">Hydrolase</keyword>
<dbReference type="OrthoDB" id="408373at2759"/>
<feature type="domain" description="AB hydrolase-1" evidence="3">
    <location>
        <begin position="42"/>
        <end position="149"/>
    </location>
</feature>
<accession>A0A9P5YSW4</accession>
<evidence type="ECO:0000256" key="2">
    <source>
        <dbReference type="ARBA" id="ARBA00038334"/>
    </source>
</evidence>
<dbReference type="InterPro" id="IPR000073">
    <property type="entry name" value="AB_hydrolase_1"/>
</dbReference>
<dbReference type="InterPro" id="IPR029058">
    <property type="entry name" value="AB_hydrolase_fold"/>
</dbReference>
<comment type="caution">
    <text evidence="4">The sequence shown here is derived from an EMBL/GenBank/DDBJ whole genome shotgun (WGS) entry which is preliminary data.</text>
</comment>
<dbReference type="GO" id="GO:0016787">
    <property type="term" value="F:hydrolase activity"/>
    <property type="evidence" value="ECO:0007669"/>
    <property type="project" value="UniProtKB-KW"/>
</dbReference>
<dbReference type="InterPro" id="IPR000639">
    <property type="entry name" value="Epox_hydrolase-like"/>
</dbReference>
<dbReference type="Proteomes" id="UP000807469">
    <property type="component" value="Unassembled WGS sequence"/>
</dbReference>
<evidence type="ECO:0000256" key="1">
    <source>
        <dbReference type="ARBA" id="ARBA00022801"/>
    </source>
</evidence>
<sequence length="340" mass="38724">MDTSHYKKLTTSRGFTYSYYRRAPSLEIVAQLQQDPAEPALPALLFLHGFPTSSRLWKHQVEYFQARGFFVCAPDLLGFGGTSKPTDPEVYRASLICKDIVEIMDEENMRRVIVIGHDLGSKIASRLANFYPERFLAYAFLAVPYSAPRPLSKIDHTLRLTKKMCGYELCGHVNFFAEDDTHTVIEGHLDSFFSALFPNDPKIWVTQVAPIGALKSWLERDAKLPMAPYIQSDDIAAWRNMFVQEGCLSACCWYKALVSGINADDDKPIPLEKYPVDQPVFFAAAFHDYISPAVLSIAIIKYHCKYVTVREFQDGHWLMMSSPREVNAALFSWIMDCIYE</sequence>
<dbReference type="AlphaFoldDB" id="A0A9P5YSW4"/>
<organism evidence="4 5">
    <name type="scientific">Pholiota conissans</name>
    <dbReference type="NCBI Taxonomy" id="109636"/>
    <lineage>
        <taxon>Eukaryota</taxon>
        <taxon>Fungi</taxon>
        <taxon>Dikarya</taxon>
        <taxon>Basidiomycota</taxon>
        <taxon>Agaricomycotina</taxon>
        <taxon>Agaricomycetes</taxon>
        <taxon>Agaricomycetidae</taxon>
        <taxon>Agaricales</taxon>
        <taxon>Agaricineae</taxon>
        <taxon>Strophariaceae</taxon>
        <taxon>Pholiota</taxon>
    </lineage>
</organism>
<reference evidence="4" key="1">
    <citation type="submission" date="2020-11" db="EMBL/GenBank/DDBJ databases">
        <authorList>
            <consortium name="DOE Joint Genome Institute"/>
            <person name="Ahrendt S."/>
            <person name="Riley R."/>
            <person name="Andreopoulos W."/>
            <person name="Labutti K."/>
            <person name="Pangilinan J."/>
            <person name="Ruiz-Duenas F.J."/>
            <person name="Barrasa J.M."/>
            <person name="Sanchez-Garcia M."/>
            <person name="Camarero S."/>
            <person name="Miyauchi S."/>
            <person name="Serrano A."/>
            <person name="Linde D."/>
            <person name="Babiker R."/>
            <person name="Drula E."/>
            <person name="Ayuso-Fernandez I."/>
            <person name="Pacheco R."/>
            <person name="Padilla G."/>
            <person name="Ferreira P."/>
            <person name="Barriuso J."/>
            <person name="Kellner H."/>
            <person name="Castanera R."/>
            <person name="Alfaro M."/>
            <person name="Ramirez L."/>
            <person name="Pisabarro A.G."/>
            <person name="Kuo A."/>
            <person name="Tritt A."/>
            <person name="Lipzen A."/>
            <person name="He G."/>
            <person name="Yan M."/>
            <person name="Ng V."/>
            <person name="Cullen D."/>
            <person name="Martin F."/>
            <person name="Rosso M.-N."/>
            <person name="Henrissat B."/>
            <person name="Hibbett D."/>
            <person name="Martinez A.T."/>
            <person name="Grigoriev I.V."/>
        </authorList>
    </citation>
    <scope>NUCLEOTIDE SEQUENCE</scope>
    <source>
        <strain evidence="4">CIRM-BRFM 674</strain>
    </source>
</reference>
<gene>
    <name evidence="4" type="ORF">BDN70DRAFT_885218</name>
</gene>
<dbReference type="Pfam" id="PF00561">
    <property type="entry name" value="Abhydrolase_1"/>
    <property type="match status" value="1"/>
</dbReference>
<protein>
    <submittedName>
        <fullName evidence="4">Alpha/beta-hydrolase</fullName>
    </submittedName>
</protein>
<dbReference type="SUPFAM" id="SSF53474">
    <property type="entry name" value="alpha/beta-Hydrolases"/>
    <property type="match status" value="1"/>
</dbReference>
<proteinExistence type="inferred from homology"/>